<evidence type="ECO:0000313" key="5">
    <source>
        <dbReference type="EMBL" id="MBD7984235.1"/>
    </source>
</evidence>
<dbReference type="SMART" id="SM00327">
    <property type="entry name" value="VWA"/>
    <property type="match status" value="1"/>
</dbReference>
<sequence length="486" mass="53970">MNRFVFLLIIFLCMIIAGCSQDKEKQNTQTESDGVEKELNASTNDVDNPSDGEAGTENTSASTLITDFLDVEPAQTVEEIASMPPGQLTKDFTIEKETSMWNTIEVPKEIREEFLLETKPIIQSTNDPEVIYRSIMHLLGGAKYEELVSPFITYSPSFAEPILPEPYEITEGGKEVTQPAKALILLDASSSMLLQADGRLKMDTAKIAVKSFAMTVGKESEVSLYVYGHKGTQNKSDKELSCGTIEEVYPLGKYAEKKFNEAVDDVKANGWTPLAEAIKQARLDHENTTDDITVYIVSDGAETCGGDPVAEAKAFSELAKDRHVNVIGFQVDKEAESQLKAVAEAGNGTYMAADSLEEMTVGISKMWFPSDLDLVSLVYASPIGWPEAMALKKVLDYASNSKKAIQVENERFIGAARLLQEEGLIDKDMMDSVLKHITHQKETYDELIGELETEKRQLVDDEVKRIVTKIEDYQARVRTLKEENKE</sequence>
<dbReference type="Proteomes" id="UP000626786">
    <property type="component" value="Unassembled WGS sequence"/>
</dbReference>
<dbReference type="InterPro" id="IPR036465">
    <property type="entry name" value="vWFA_dom_sf"/>
</dbReference>
<dbReference type="PROSITE" id="PS50234">
    <property type="entry name" value="VWFA"/>
    <property type="match status" value="1"/>
</dbReference>
<dbReference type="Pfam" id="PF00092">
    <property type="entry name" value="VWA"/>
    <property type="match status" value="1"/>
</dbReference>
<dbReference type="InterPro" id="IPR002035">
    <property type="entry name" value="VWF_A"/>
</dbReference>
<feature type="signal peptide" evidence="3">
    <location>
        <begin position="1"/>
        <end position="22"/>
    </location>
</feature>
<dbReference type="Gene3D" id="3.40.50.410">
    <property type="entry name" value="von Willebrand factor, type A domain"/>
    <property type="match status" value="2"/>
</dbReference>
<feature type="region of interest" description="Disordered" evidence="2">
    <location>
        <begin position="27"/>
        <end position="59"/>
    </location>
</feature>
<evidence type="ECO:0000256" key="1">
    <source>
        <dbReference type="SAM" id="Coils"/>
    </source>
</evidence>
<feature type="chain" id="PRO_5045282489" description="VWFA domain-containing protein" evidence="3">
    <location>
        <begin position="23"/>
        <end position="486"/>
    </location>
</feature>
<dbReference type="RefSeq" id="WP_191693938.1">
    <property type="nucleotide sequence ID" value="NZ_JACSQN010000005.1"/>
</dbReference>
<evidence type="ECO:0000256" key="2">
    <source>
        <dbReference type="SAM" id="MobiDB-lite"/>
    </source>
</evidence>
<organism evidence="5 6">
    <name type="scientific">Sporosarcina quadrami</name>
    <dbReference type="NCBI Taxonomy" id="2762234"/>
    <lineage>
        <taxon>Bacteria</taxon>
        <taxon>Bacillati</taxon>
        <taxon>Bacillota</taxon>
        <taxon>Bacilli</taxon>
        <taxon>Bacillales</taxon>
        <taxon>Caryophanaceae</taxon>
        <taxon>Sporosarcina</taxon>
    </lineage>
</organism>
<dbReference type="SUPFAM" id="SSF53300">
    <property type="entry name" value="vWA-like"/>
    <property type="match status" value="1"/>
</dbReference>
<dbReference type="EMBL" id="JACSQN010000005">
    <property type="protein sequence ID" value="MBD7984235.1"/>
    <property type="molecule type" value="Genomic_DNA"/>
</dbReference>
<comment type="caution">
    <text evidence="5">The sequence shown here is derived from an EMBL/GenBank/DDBJ whole genome shotgun (WGS) entry which is preliminary data.</text>
</comment>
<evidence type="ECO:0000256" key="3">
    <source>
        <dbReference type="SAM" id="SignalP"/>
    </source>
</evidence>
<evidence type="ECO:0000313" key="6">
    <source>
        <dbReference type="Proteomes" id="UP000626786"/>
    </source>
</evidence>
<gene>
    <name evidence="5" type="ORF">H9649_06565</name>
</gene>
<dbReference type="PROSITE" id="PS51257">
    <property type="entry name" value="PROKAR_LIPOPROTEIN"/>
    <property type="match status" value="1"/>
</dbReference>
<keyword evidence="3" id="KW-0732">Signal</keyword>
<reference evidence="5 6" key="1">
    <citation type="submission" date="2020-08" db="EMBL/GenBank/DDBJ databases">
        <title>A Genomic Blueprint of the Chicken Gut Microbiome.</title>
        <authorList>
            <person name="Gilroy R."/>
            <person name="Ravi A."/>
            <person name="Getino M."/>
            <person name="Pursley I."/>
            <person name="Horton D.L."/>
            <person name="Alikhan N.-F."/>
            <person name="Baker D."/>
            <person name="Gharbi K."/>
            <person name="Hall N."/>
            <person name="Watson M."/>
            <person name="Adriaenssens E.M."/>
            <person name="Foster-Nyarko E."/>
            <person name="Jarju S."/>
            <person name="Secka A."/>
            <person name="Antonio M."/>
            <person name="Oren A."/>
            <person name="Chaudhuri R."/>
            <person name="La Ragione R.M."/>
            <person name="Hildebrand F."/>
            <person name="Pallen M.J."/>
        </authorList>
    </citation>
    <scope>NUCLEOTIDE SEQUENCE [LARGE SCALE GENOMIC DNA]</scope>
    <source>
        <strain evidence="5 6">Sa2YVA2</strain>
    </source>
</reference>
<accession>A0ABR8U865</accession>
<proteinExistence type="predicted"/>
<name>A0ABR8U865_9BACL</name>
<protein>
    <recommendedName>
        <fullName evidence="4">VWFA domain-containing protein</fullName>
    </recommendedName>
</protein>
<keyword evidence="6" id="KW-1185">Reference proteome</keyword>
<feature type="coiled-coil region" evidence="1">
    <location>
        <begin position="437"/>
        <end position="483"/>
    </location>
</feature>
<keyword evidence="1" id="KW-0175">Coiled coil</keyword>
<evidence type="ECO:0000259" key="4">
    <source>
        <dbReference type="PROSITE" id="PS50234"/>
    </source>
</evidence>
<feature type="domain" description="VWFA" evidence="4">
    <location>
        <begin position="181"/>
        <end position="372"/>
    </location>
</feature>